<name>A0A6P1TAC2_9GAMM</name>
<dbReference type="Proteomes" id="UP000464675">
    <property type="component" value="Chromosome"/>
</dbReference>
<dbReference type="Proteomes" id="UP000563601">
    <property type="component" value="Unassembled WGS sequence"/>
</dbReference>
<evidence type="ECO:0000313" key="4">
    <source>
        <dbReference type="Proteomes" id="UP000464675"/>
    </source>
</evidence>
<dbReference type="OrthoDB" id="283083at2"/>
<keyword evidence="1" id="KW-1133">Transmembrane helix</keyword>
<reference evidence="2 5" key="2">
    <citation type="submission" date="2020-08" db="EMBL/GenBank/DDBJ databases">
        <title>Genomic Encyclopedia of Type Strains, Phase IV (KMG-IV): sequencing the most valuable type-strain genomes for metagenomic binning, comparative biology and taxonomic classification.</title>
        <authorList>
            <person name="Goeker M."/>
        </authorList>
    </citation>
    <scope>NUCLEOTIDE SEQUENCE [LARGE SCALE GENOMIC DNA]</scope>
    <source>
        <strain evidence="2 5">DSM 11525</strain>
    </source>
</reference>
<dbReference type="EMBL" id="JACHHR010000001">
    <property type="protein sequence ID" value="MBB5210848.1"/>
    <property type="molecule type" value="Genomic_DNA"/>
</dbReference>
<feature type="transmembrane region" description="Helical" evidence="1">
    <location>
        <begin position="40"/>
        <end position="60"/>
    </location>
</feature>
<keyword evidence="1" id="KW-0472">Membrane</keyword>
<protein>
    <submittedName>
        <fullName evidence="3">DUF4381 family protein</fullName>
    </submittedName>
</protein>
<keyword evidence="1" id="KW-0812">Transmembrane</keyword>
<dbReference type="AlphaFoldDB" id="A0A6P1TAC2"/>
<dbReference type="Pfam" id="PF14316">
    <property type="entry name" value="DUF4381"/>
    <property type="match status" value="1"/>
</dbReference>
<gene>
    <name evidence="3" type="ORF">GTQ55_06775</name>
    <name evidence="2" type="ORF">HNQ53_001036</name>
</gene>
<dbReference type="EMBL" id="CP047491">
    <property type="protein sequence ID" value="QHQ38721.1"/>
    <property type="molecule type" value="Genomic_DNA"/>
</dbReference>
<organism evidence="2 5">
    <name type="scientific">Microbulbifer hydrolyticus</name>
    <dbReference type="NCBI Taxonomy" id="48074"/>
    <lineage>
        <taxon>Bacteria</taxon>
        <taxon>Pseudomonadati</taxon>
        <taxon>Pseudomonadota</taxon>
        <taxon>Gammaproteobacteria</taxon>
        <taxon>Cellvibrionales</taxon>
        <taxon>Microbulbiferaceae</taxon>
        <taxon>Microbulbifer</taxon>
    </lineage>
</organism>
<sequence length="179" mass="19382">MAQTEPGTAANTETTLPDLIAQLVPPPVPEAISLWPQTPLARSLLAGVLLLAIYLAWRTWRHYRKNAYRRAALNTLRTVENNPGAIAELLRRTALAVYPRQQVAGLTGAAWLAFLNRQYPGDEFRGDVGEALLRGAYTACPPNAALAAAARHWIRTHKATIEPSADDSAAQKGAPEVSP</sequence>
<dbReference type="RefSeq" id="WP_161858049.1">
    <property type="nucleotide sequence ID" value="NZ_CP047491.1"/>
</dbReference>
<reference evidence="3 4" key="1">
    <citation type="submission" date="2020-01" db="EMBL/GenBank/DDBJ databases">
        <title>The possibility of degradation of plastic by Microbulbifer hydrolyticus IRE-31.</title>
        <authorList>
            <person name="Liu L."/>
        </authorList>
    </citation>
    <scope>NUCLEOTIDE SEQUENCE [LARGE SCALE GENOMIC DNA]</scope>
    <source>
        <strain evidence="3 4">IRE-31</strain>
    </source>
</reference>
<evidence type="ECO:0000313" key="2">
    <source>
        <dbReference type="EMBL" id="MBB5210848.1"/>
    </source>
</evidence>
<proteinExistence type="predicted"/>
<evidence type="ECO:0000256" key="1">
    <source>
        <dbReference type="SAM" id="Phobius"/>
    </source>
</evidence>
<keyword evidence="4" id="KW-1185">Reference proteome</keyword>
<evidence type="ECO:0000313" key="5">
    <source>
        <dbReference type="Proteomes" id="UP000563601"/>
    </source>
</evidence>
<accession>A0A6P1TAC2</accession>
<dbReference type="InterPro" id="IPR025489">
    <property type="entry name" value="DUF4381"/>
</dbReference>
<evidence type="ECO:0000313" key="3">
    <source>
        <dbReference type="EMBL" id="QHQ38721.1"/>
    </source>
</evidence>